<feature type="compositionally biased region" description="Polar residues" evidence="1">
    <location>
        <begin position="343"/>
        <end position="355"/>
    </location>
</feature>
<evidence type="ECO:0000313" key="3">
    <source>
        <dbReference type="Proteomes" id="UP000279259"/>
    </source>
</evidence>
<accession>A0A427YPE4</accession>
<comment type="caution">
    <text evidence="2">The sequence shown here is derived from an EMBL/GenBank/DDBJ whole genome shotgun (WGS) entry which is preliminary data.</text>
</comment>
<evidence type="ECO:0000256" key="1">
    <source>
        <dbReference type="SAM" id="MobiDB-lite"/>
    </source>
</evidence>
<gene>
    <name evidence="2" type="ORF">EHS25_008381</name>
</gene>
<dbReference type="AlphaFoldDB" id="A0A427YPE4"/>
<protein>
    <submittedName>
        <fullName evidence="2">Uncharacterized protein</fullName>
    </submittedName>
</protein>
<reference evidence="2 3" key="1">
    <citation type="submission" date="2018-11" db="EMBL/GenBank/DDBJ databases">
        <title>Genome sequence of Saitozyma podzolica DSM 27192.</title>
        <authorList>
            <person name="Aliyu H."/>
            <person name="Gorte O."/>
            <person name="Ochsenreither K."/>
        </authorList>
    </citation>
    <scope>NUCLEOTIDE SEQUENCE [LARGE SCALE GENOMIC DNA]</scope>
    <source>
        <strain evidence="2 3">DSM 27192</strain>
    </source>
</reference>
<feature type="region of interest" description="Disordered" evidence="1">
    <location>
        <begin position="1"/>
        <end position="55"/>
    </location>
</feature>
<sequence length="369" mass="40488">MGAHQDNGMCPRHRPIQSTLRQARHLKRDTESASPYGTQISSGDSVQETSWTDGESGISHNWLEDIVAHLSALGERGKITSTAEGGSRPTLDDLKATTLTFEDMSVGEQHRTATTGSLTDLAEALAQGTLEQMRSNGMKLVPLRRSGVVRRMAVPLQNGAERDLQYMSPLKSAQRAACRRNLVRLLSLICNSDISRAIQGQASKSLTQTQLATQDIVQDTTWTDDELGHTQTWFDHLITHMSTLAGSRKIICATEIEREPTRDELARISLTFEDHDGNPRGGDLSAMADRLAELAGSTVEQIKSEGTAWVRFRIGHKDGLTDFHPLYRSLNVWVGHVAGETASYTPPVGSTSEGDTQPARVRSRRHGRG</sequence>
<feature type="compositionally biased region" description="Polar residues" evidence="1">
    <location>
        <begin position="32"/>
        <end position="53"/>
    </location>
</feature>
<dbReference type="OrthoDB" id="10498364at2759"/>
<feature type="region of interest" description="Disordered" evidence="1">
    <location>
        <begin position="343"/>
        <end position="369"/>
    </location>
</feature>
<keyword evidence="3" id="KW-1185">Reference proteome</keyword>
<proteinExistence type="predicted"/>
<evidence type="ECO:0000313" key="2">
    <source>
        <dbReference type="EMBL" id="RSH92935.1"/>
    </source>
</evidence>
<name>A0A427YPE4_9TREE</name>
<organism evidence="2 3">
    <name type="scientific">Saitozyma podzolica</name>
    <dbReference type="NCBI Taxonomy" id="1890683"/>
    <lineage>
        <taxon>Eukaryota</taxon>
        <taxon>Fungi</taxon>
        <taxon>Dikarya</taxon>
        <taxon>Basidiomycota</taxon>
        <taxon>Agaricomycotina</taxon>
        <taxon>Tremellomycetes</taxon>
        <taxon>Tremellales</taxon>
        <taxon>Trimorphomycetaceae</taxon>
        <taxon>Saitozyma</taxon>
    </lineage>
</organism>
<dbReference type="EMBL" id="RSCD01000005">
    <property type="protein sequence ID" value="RSH92935.1"/>
    <property type="molecule type" value="Genomic_DNA"/>
</dbReference>
<dbReference type="Proteomes" id="UP000279259">
    <property type="component" value="Unassembled WGS sequence"/>
</dbReference>